<proteinExistence type="predicted"/>
<evidence type="ECO:0000313" key="1">
    <source>
        <dbReference type="EMBL" id="GJT63004.1"/>
    </source>
</evidence>
<comment type="caution">
    <text evidence="1">The sequence shown here is derived from an EMBL/GenBank/DDBJ whole genome shotgun (WGS) entry which is preliminary data.</text>
</comment>
<reference evidence="1" key="2">
    <citation type="submission" date="2022-01" db="EMBL/GenBank/DDBJ databases">
        <authorList>
            <person name="Yamashiro T."/>
            <person name="Shiraishi A."/>
            <person name="Satake H."/>
            <person name="Nakayama K."/>
        </authorList>
    </citation>
    <scope>NUCLEOTIDE SEQUENCE</scope>
</reference>
<accession>A0ABQ5FJ44</accession>
<sequence>MKSSSQALMAQDGLGGYDWSNDFEVELVNYALMAISSSSSSSSSDNEVQNCSKQCLESFKTLQKNYDSEREKHSRARLKFRDIGTQLNEMSNNSETDSEISLSVFDVRSSDEENTPANDRFSKADGFHVVPPPITRNFITPRANISFAGLDEYAIRKKIIKSKTTDLNTKTSENVGKINEANTQKPKTVYESVNRDKVIIEDWNSDDEDDGNPDILLQDHAVVDSGCSSHITSNKAYLLEYKDLNGGFMAFGNELKFNLFSILQMCDKKNSVLFTESECLILSPSFKLLDES</sequence>
<reference evidence="1" key="1">
    <citation type="journal article" date="2022" name="Int. J. Mol. Sci.">
        <title>Draft Genome of Tanacetum Coccineum: Genomic Comparison of Closely Related Tanacetum-Family Plants.</title>
        <authorList>
            <person name="Yamashiro T."/>
            <person name="Shiraishi A."/>
            <person name="Nakayama K."/>
            <person name="Satake H."/>
        </authorList>
    </citation>
    <scope>NUCLEOTIDE SEQUENCE</scope>
</reference>
<organism evidence="1 2">
    <name type="scientific">Tanacetum coccineum</name>
    <dbReference type="NCBI Taxonomy" id="301880"/>
    <lineage>
        <taxon>Eukaryota</taxon>
        <taxon>Viridiplantae</taxon>
        <taxon>Streptophyta</taxon>
        <taxon>Embryophyta</taxon>
        <taxon>Tracheophyta</taxon>
        <taxon>Spermatophyta</taxon>
        <taxon>Magnoliopsida</taxon>
        <taxon>eudicotyledons</taxon>
        <taxon>Gunneridae</taxon>
        <taxon>Pentapetalae</taxon>
        <taxon>asterids</taxon>
        <taxon>campanulids</taxon>
        <taxon>Asterales</taxon>
        <taxon>Asteraceae</taxon>
        <taxon>Asteroideae</taxon>
        <taxon>Anthemideae</taxon>
        <taxon>Anthemidinae</taxon>
        <taxon>Tanacetum</taxon>
    </lineage>
</organism>
<gene>
    <name evidence="1" type="ORF">Tco_1006537</name>
</gene>
<dbReference type="Proteomes" id="UP001151760">
    <property type="component" value="Unassembled WGS sequence"/>
</dbReference>
<evidence type="ECO:0000313" key="2">
    <source>
        <dbReference type="Proteomes" id="UP001151760"/>
    </source>
</evidence>
<name>A0ABQ5FJ44_9ASTR</name>
<keyword evidence="2" id="KW-1185">Reference proteome</keyword>
<protein>
    <submittedName>
        <fullName evidence="1">Uncharacterized protein</fullName>
    </submittedName>
</protein>
<dbReference type="EMBL" id="BQNB010017423">
    <property type="protein sequence ID" value="GJT63004.1"/>
    <property type="molecule type" value="Genomic_DNA"/>
</dbReference>